<evidence type="ECO:0000313" key="2">
    <source>
        <dbReference type="EMBL" id="CAL8128301.1"/>
    </source>
</evidence>
<organism evidence="2 3">
    <name type="scientific">Orchesella dallaii</name>
    <dbReference type="NCBI Taxonomy" id="48710"/>
    <lineage>
        <taxon>Eukaryota</taxon>
        <taxon>Metazoa</taxon>
        <taxon>Ecdysozoa</taxon>
        <taxon>Arthropoda</taxon>
        <taxon>Hexapoda</taxon>
        <taxon>Collembola</taxon>
        <taxon>Entomobryomorpha</taxon>
        <taxon>Entomobryoidea</taxon>
        <taxon>Orchesellidae</taxon>
        <taxon>Orchesellinae</taxon>
        <taxon>Orchesella</taxon>
    </lineage>
</organism>
<keyword evidence="1" id="KW-0812">Transmembrane</keyword>
<protein>
    <submittedName>
        <fullName evidence="2">Uncharacterized protein</fullName>
    </submittedName>
</protein>
<dbReference type="EMBL" id="CAXLJM020000075">
    <property type="protein sequence ID" value="CAL8128301.1"/>
    <property type="molecule type" value="Genomic_DNA"/>
</dbReference>
<accession>A0ABP1RHA5</accession>
<proteinExistence type="predicted"/>
<keyword evidence="1" id="KW-1133">Transmembrane helix</keyword>
<evidence type="ECO:0000313" key="3">
    <source>
        <dbReference type="Proteomes" id="UP001642540"/>
    </source>
</evidence>
<evidence type="ECO:0000256" key="1">
    <source>
        <dbReference type="SAM" id="Phobius"/>
    </source>
</evidence>
<feature type="transmembrane region" description="Helical" evidence="1">
    <location>
        <begin position="394"/>
        <end position="418"/>
    </location>
</feature>
<dbReference type="Proteomes" id="UP001642540">
    <property type="component" value="Unassembled WGS sequence"/>
</dbReference>
<keyword evidence="3" id="KW-1185">Reference proteome</keyword>
<keyword evidence="1" id="KW-0472">Membrane</keyword>
<sequence length="453" mass="54169">MTHHFVNGVYSFPRIHHCYSRFKRQNRASICNSKLMTLLTLIDYNTANRSLNTFWKATPQVLQSMGKNLHEPFHIRSEVLTEVQLLTEHYKAKYLTTQIYPQRFLTNVPVYCIYRKGRQGFRIVTLIWIEALPADVWGPMGVLLLLVLVRFLLPGYLQIPRKLKKYFWKYFGAFQKKFEEIKSLMEFVILSGAMFFGFCYENELTSLVTVAPIVPAYSTFVELLHANYKVLERLRGYSAKTVYEIYSHNLKLIGISNNLERYFHVYDKNLTRDEEMNYMVDKLKMGEKLMYVADDELANAYIRLYTKQLLNTARNDVEVVVMRKESLFAKWKHWKIGTKNRYWMMRTIKMIYESGLYVKWDEWAKRKWDYLHDITESWEVSEPITSEYITTPEFVSVMLVFSFFILIGTMIFIWEVYYPVKGRVRKIKIKLIDLNEEFEHKHNCRLRPLKEPE</sequence>
<name>A0ABP1RHA5_9HEXA</name>
<gene>
    <name evidence="2" type="ORF">ODALV1_LOCUS22171</name>
</gene>
<reference evidence="2 3" key="1">
    <citation type="submission" date="2024-08" db="EMBL/GenBank/DDBJ databases">
        <authorList>
            <person name="Cucini C."/>
            <person name="Frati F."/>
        </authorList>
    </citation>
    <scope>NUCLEOTIDE SEQUENCE [LARGE SCALE GENOMIC DNA]</scope>
</reference>
<comment type="caution">
    <text evidence="2">The sequence shown here is derived from an EMBL/GenBank/DDBJ whole genome shotgun (WGS) entry which is preliminary data.</text>
</comment>